<accession>L8G5D2</accession>
<sequence length="144" mass="16229">MATNTTTPITNPNSTTLHTATEKTTTTMMTTHISHHTYHITATPTAPGTSNSPHVCFLEEEYLSPKVVDEYTRPVGWFYEHLISRTGRVVGESTVRLWSGLCRTTAFEARERRGVGEECEMAVGNISCCGRTYWIQLMALWSWK</sequence>
<dbReference type="HOGENOM" id="CLU_1797298_0_0_1"/>
<dbReference type="Proteomes" id="UP000011064">
    <property type="component" value="Unassembled WGS sequence"/>
</dbReference>
<dbReference type="VEuPathDB" id="FungiDB:GMDG_02765"/>
<dbReference type="EMBL" id="GL573208">
    <property type="protein sequence ID" value="ELR07883.1"/>
    <property type="molecule type" value="Genomic_DNA"/>
</dbReference>
<organism evidence="1 2">
    <name type="scientific">Pseudogymnoascus destructans (strain ATCC MYA-4855 / 20631-21)</name>
    <name type="common">Bat white-nose syndrome fungus</name>
    <name type="synonym">Geomyces destructans</name>
    <dbReference type="NCBI Taxonomy" id="658429"/>
    <lineage>
        <taxon>Eukaryota</taxon>
        <taxon>Fungi</taxon>
        <taxon>Dikarya</taxon>
        <taxon>Ascomycota</taxon>
        <taxon>Pezizomycotina</taxon>
        <taxon>Leotiomycetes</taxon>
        <taxon>Thelebolales</taxon>
        <taxon>Thelebolaceae</taxon>
        <taxon>Pseudogymnoascus</taxon>
    </lineage>
</organism>
<dbReference type="OrthoDB" id="10420699at2759"/>
<evidence type="ECO:0000313" key="1">
    <source>
        <dbReference type="EMBL" id="ELR07883.1"/>
    </source>
</evidence>
<reference evidence="2" key="1">
    <citation type="submission" date="2010-09" db="EMBL/GenBank/DDBJ databases">
        <title>The genome sequence of Geomyces destructans 20631-21.</title>
        <authorList>
            <consortium name="The Broad Institute Genome Sequencing Platform"/>
            <person name="Cuomo C.A."/>
            <person name="Blehert D.S."/>
            <person name="Lorch J.M."/>
            <person name="Young S.K."/>
            <person name="Zeng Q."/>
            <person name="Gargeya S."/>
            <person name="Fitzgerald M."/>
            <person name="Haas B."/>
            <person name="Abouelleil A."/>
            <person name="Alvarado L."/>
            <person name="Arachchi H.M."/>
            <person name="Berlin A."/>
            <person name="Brown A."/>
            <person name="Chapman S.B."/>
            <person name="Chen Z."/>
            <person name="Dunbar C."/>
            <person name="Freedman E."/>
            <person name="Gearin G."/>
            <person name="Gellesch M."/>
            <person name="Goldberg J."/>
            <person name="Griggs A."/>
            <person name="Gujja S."/>
            <person name="Heiman D."/>
            <person name="Howarth C."/>
            <person name="Larson L."/>
            <person name="Lui A."/>
            <person name="MacDonald P.J.P."/>
            <person name="Montmayeur A."/>
            <person name="Murphy C."/>
            <person name="Neiman D."/>
            <person name="Pearson M."/>
            <person name="Priest M."/>
            <person name="Roberts A."/>
            <person name="Saif S."/>
            <person name="Shea T."/>
            <person name="Shenoy N."/>
            <person name="Sisk P."/>
            <person name="Stolte C."/>
            <person name="Sykes S."/>
            <person name="Wortman J."/>
            <person name="Nusbaum C."/>
            <person name="Birren B."/>
        </authorList>
    </citation>
    <scope>NUCLEOTIDE SEQUENCE [LARGE SCALE GENOMIC DNA]</scope>
    <source>
        <strain evidence="2">ATCC MYA-4855 / 20631-21</strain>
    </source>
</reference>
<dbReference type="InParanoid" id="L8G5D2"/>
<name>L8G5D2_PSED2</name>
<evidence type="ECO:0000313" key="2">
    <source>
        <dbReference type="Proteomes" id="UP000011064"/>
    </source>
</evidence>
<gene>
    <name evidence="1" type="ORF">GMDG_02765</name>
</gene>
<keyword evidence="2" id="KW-1185">Reference proteome</keyword>
<proteinExistence type="predicted"/>
<dbReference type="AlphaFoldDB" id="L8G5D2"/>
<protein>
    <submittedName>
        <fullName evidence="1">Uncharacterized protein</fullName>
    </submittedName>
</protein>